<organism evidence="1 2">
    <name type="scientific">Bacillus spizizenii (strain DSM 15029 / JCM 12233 / NBRC 101239 / NRRL B-23049 / TU-B-10)</name>
    <name type="common">Bacillus subtilis subsp. spizizenii</name>
    <dbReference type="NCBI Taxonomy" id="1052585"/>
    <lineage>
        <taxon>Bacteria</taxon>
        <taxon>Bacillati</taxon>
        <taxon>Bacillota</taxon>
        <taxon>Bacilli</taxon>
        <taxon>Bacillales</taxon>
        <taxon>Bacillaceae</taxon>
        <taxon>Bacillus</taxon>
    </lineage>
</organism>
<dbReference type="EMBL" id="CP002905">
    <property type="protein sequence ID" value="AEP85613.1"/>
    <property type="molecule type" value="Genomic_DNA"/>
</dbReference>
<sequence length="56" mass="6748">MFSRQYPIYFILKRGKGETKYFSEYFYFYYFLKTLHSLFPSRFAIVFSAGDSGFIA</sequence>
<evidence type="ECO:0000313" key="2">
    <source>
        <dbReference type="Proteomes" id="UP000002651"/>
    </source>
</evidence>
<protein>
    <submittedName>
        <fullName evidence="1">Uncharacterized protein</fullName>
    </submittedName>
</protein>
<dbReference type="AlphaFoldDB" id="G4NUA6"/>
<evidence type="ECO:0000313" key="1">
    <source>
        <dbReference type="EMBL" id="AEP85613.1"/>
    </source>
</evidence>
<gene>
    <name evidence="1" type="ordered locus">GYO_0929</name>
</gene>
<dbReference type="KEGG" id="bst:GYO_0929"/>
<reference evidence="1 2" key="1">
    <citation type="journal article" date="2012" name="J. Bacteriol.">
        <title>Whole-genome sequences of Bacillus subtilis and close relatives.</title>
        <authorList>
            <person name="Earl A.M."/>
            <person name="Eppinger M."/>
            <person name="Fricke W.F."/>
            <person name="Rosovitz M.J."/>
            <person name="Rasko D.A."/>
            <person name="Daugherty S."/>
            <person name="Losick R."/>
            <person name="Kolter R."/>
            <person name="Ravel J."/>
        </authorList>
    </citation>
    <scope>NUCLEOTIDE SEQUENCE [LARGE SCALE GENOMIC DNA]</scope>
    <source>
        <strain evidence="2">DSM 15029 / JCM 12233 / NBRC 101239 / NRRL B-23049 / TU-B-10</strain>
    </source>
</reference>
<dbReference type="Proteomes" id="UP000002651">
    <property type="component" value="Chromosome"/>
</dbReference>
<proteinExistence type="predicted"/>
<keyword evidence="2" id="KW-1185">Reference proteome</keyword>
<name>G4NUA6_BACS4</name>
<dbReference type="STRING" id="1052585.GYO_0929"/>
<accession>G4NUA6</accession>
<dbReference type="HOGENOM" id="CLU_3004630_0_0_9"/>